<accession>A0ABY3PCV3</accession>
<dbReference type="RefSeq" id="WP_229292657.1">
    <property type="nucleotide sequence ID" value="NZ_CP086654.1"/>
</dbReference>
<keyword evidence="2" id="KW-0472">Membrane</keyword>
<dbReference type="Proteomes" id="UP001197626">
    <property type="component" value="Chromosome"/>
</dbReference>
<feature type="transmembrane region" description="Helical" evidence="2">
    <location>
        <begin position="537"/>
        <end position="556"/>
    </location>
</feature>
<protein>
    <recommendedName>
        <fullName evidence="5">Cell wall anchor protein</fullName>
    </recommendedName>
</protein>
<evidence type="ECO:0000256" key="1">
    <source>
        <dbReference type="SAM" id="Coils"/>
    </source>
</evidence>
<evidence type="ECO:0000256" key="2">
    <source>
        <dbReference type="SAM" id="Phobius"/>
    </source>
</evidence>
<keyword evidence="2" id="KW-0812">Transmembrane</keyword>
<organism evidence="3 4">
    <name type="scientific">Staphylococcus ratti</name>
    <dbReference type="NCBI Taxonomy" id="2892440"/>
    <lineage>
        <taxon>Bacteria</taxon>
        <taxon>Bacillati</taxon>
        <taxon>Bacillota</taxon>
        <taxon>Bacilli</taxon>
        <taxon>Bacillales</taxon>
        <taxon>Staphylococcaceae</taxon>
        <taxon>Staphylococcus</taxon>
    </lineage>
</organism>
<proteinExistence type="predicted"/>
<keyword evidence="1" id="KW-0175">Coiled coil</keyword>
<dbReference type="EMBL" id="CP086654">
    <property type="protein sequence ID" value="UEX90160.1"/>
    <property type="molecule type" value="Genomic_DNA"/>
</dbReference>
<name>A0ABY3PCV3_9STAP</name>
<reference evidence="3 4" key="1">
    <citation type="journal article" date="2022" name="Pathogens">
        <title>Staphylococcus ratti sp. nov. Isolated from a Lab Rat.</title>
        <authorList>
            <person name="Kovarovic V."/>
            <person name="Sedlacek I."/>
            <person name="Petras P."/>
            <person name="Kralova S."/>
            <person name="Maslanova I."/>
            <person name="Svec P."/>
            <person name="Neumann-Schaal M."/>
            <person name="Botka T."/>
            <person name="Gelbicova T."/>
            <person name="Stankova E."/>
            <person name="Doskar J."/>
            <person name="Pantucek R."/>
        </authorList>
    </citation>
    <scope>NUCLEOTIDE SEQUENCE [LARGE SCALE GENOMIC DNA]</scope>
    <source>
        <strain evidence="3 4">CCM 9025</strain>
    </source>
</reference>
<evidence type="ECO:0000313" key="3">
    <source>
        <dbReference type="EMBL" id="UEX90160.1"/>
    </source>
</evidence>
<sequence>MKKVRGHQWKHTNQLRHVFKTSSALLLITMGLIGSQCAPMATAQEVFSIGKQPSLETYIQKSQAEVKKVKEMNIKQKAKLNANIGQSKSVEEINHILKEAHVAMPSLSHEAVDLHRQREDVRRETEKIEQNIAQCVAEITKSTNKVDRGELNNLNDDVAVSTRKLVDELNRKAPQASEIRNALHVILTEPVEMSAPSDHYVSTKRAHLEQFEEKLATEAKMSPEQKSLLKKEIHVLKAQLNNKNNLVLNRLNDTDDKSQAVKDLLDSMMNGQQAKAILSRIQIDGKTNVQIANQVVGQLDSLTVLSSDDLLRSMMAHAEERKALIEALLSTQFDSNKATKIANQILHDHPTNVQVVQRLKTQYGKNVTGDMILENVLDQADDKQQAIQTILASKFSEDKARILAERIVDQAHTKSDLMRLLRSNPDALLDKMLKVDNEAHRLKTKLQTILQPLEDLKIRKSDYRLLRGQSDLWDALGGFSKFSTGKSILDDIPDIPNPIQGRALSLVKPSDGFLSGLFDHEGNLDLPATGQMVKKSVLPVSIVLIIFGSAFIVRAIRRKSKKS</sequence>
<evidence type="ECO:0008006" key="5">
    <source>
        <dbReference type="Google" id="ProtNLM"/>
    </source>
</evidence>
<keyword evidence="2" id="KW-1133">Transmembrane helix</keyword>
<keyword evidence="4" id="KW-1185">Reference proteome</keyword>
<evidence type="ECO:0000313" key="4">
    <source>
        <dbReference type="Proteomes" id="UP001197626"/>
    </source>
</evidence>
<feature type="coiled-coil region" evidence="1">
    <location>
        <begin position="111"/>
        <end position="138"/>
    </location>
</feature>
<gene>
    <name evidence="3" type="ORF">LN051_00330</name>
</gene>